<proteinExistence type="predicted"/>
<evidence type="ECO:0000313" key="3">
    <source>
        <dbReference type="EMBL" id="AQS85993.1"/>
    </source>
</evidence>
<dbReference type="Gene3D" id="3.40.50.2000">
    <property type="entry name" value="Glycogen Phosphorylase B"/>
    <property type="match status" value="1"/>
</dbReference>
<dbReference type="STRING" id="435.A0U92_15915"/>
<name>A0A1U9KJN4_ACEAC</name>
<dbReference type="CDD" id="cd03809">
    <property type="entry name" value="GT4_MtfB-like"/>
    <property type="match status" value="1"/>
</dbReference>
<dbReference type="SUPFAM" id="SSF53756">
    <property type="entry name" value="UDP-Glycosyltransferase/glycogen phosphorylase"/>
    <property type="match status" value="1"/>
</dbReference>
<organism evidence="3 4">
    <name type="scientific">Acetobacter aceti</name>
    <dbReference type="NCBI Taxonomy" id="435"/>
    <lineage>
        <taxon>Bacteria</taxon>
        <taxon>Pseudomonadati</taxon>
        <taxon>Pseudomonadota</taxon>
        <taxon>Alphaproteobacteria</taxon>
        <taxon>Acetobacterales</taxon>
        <taxon>Acetobacteraceae</taxon>
        <taxon>Acetobacter</taxon>
        <taxon>Acetobacter subgen. Acetobacter</taxon>
    </lineage>
</organism>
<evidence type="ECO:0000259" key="2">
    <source>
        <dbReference type="Pfam" id="PF00534"/>
    </source>
</evidence>
<reference evidence="3 4" key="1">
    <citation type="submission" date="2016-03" db="EMBL/GenBank/DDBJ databases">
        <title>Acetic acid bacteria sequencing.</title>
        <authorList>
            <person name="Brandt J."/>
            <person name="Jakob F."/>
            <person name="Vogel R.F."/>
        </authorList>
    </citation>
    <scope>NUCLEOTIDE SEQUENCE [LARGE SCALE GENOMIC DNA]</scope>
    <source>
        <strain evidence="3 4">TMW2.1153</strain>
    </source>
</reference>
<gene>
    <name evidence="3" type="ORF">A0U92_15915</name>
</gene>
<dbReference type="PANTHER" id="PTHR46401">
    <property type="entry name" value="GLYCOSYLTRANSFERASE WBBK-RELATED"/>
    <property type="match status" value="1"/>
</dbReference>
<protein>
    <submittedName>
        <fullName evidence="3">Glycosyl transferase</fullName>
    </submittedName>
</protein>
<keyword evidence="4" id="KW-1185">Reference proteome</keyword>
<keyword evidence="1 3" id="KW-0808">Transferase</keyword>
<sequence>MPVPPLSPAPLPGHVWFDVEDLLEYGRTNTRPSGIQRVAFEIQCAMRALPGMAHRVGFLRHSLDGRRFVIVSGEEVDGLYRRLTTYSGLRKDQGSRETGHAGAGERAAPSLFRRLVLQLPAAVRVPLGQLAVHQRAVLRDMPPLVRGVLSVVRQARRQDAGRVRRPFLPAPNDIILALGAPWAHPDYGALITHYRHHHGVKFGLLVHDIIPLLYPEWCPAGLPRVFRRWLTSTLPVTDQVFSVSTATRHDLEKQFPGVAAQPVRMGAMSPPDRKADDAASVMDHPYVLSVGTLEVRKNHVFLFRLWRRLLSEHRPEDIPHLVLVGSPGWLAEDLMGQLRNSNFLEGHITLILRPSDAQLDTLYRHALFTIVPSFYEGWGLPVSESLTRGKACLSSDRGALVEAGQGLAVHFDPDNLNDVLEKITRLIFGAETLGELTKRVERDFRETPWSFAAQDMLQMLCAVKQP</sequence>
<dbReference type="PANTHER" id="PTHR46401:SF2">
    <property type="entry name" value="GLYCOSYLTRANSFERASE WBBK-RELATED"/>
    <property type="match status" value="1"/>
</dbReference>
<dbReference type="OrthoDB" id="9790710at2"/>
<accession>A0A1U9KJN4</accession>
<dbReference type="InterPro" id="IPR001296">
    <property type="entry name" value="Glyco_trans_1"/>
</dbReference>
<dbReference type="EMBL" id="CP014692">
    <property type="protein sequence ID" value="AQS85993.1"/>
    <property type="molecule type" value="Genomic_DNA"/>
</dbReference>
<dbReference type="RefSeq" id="WP_077813998.1">
    <property type="nucleotide sequence ID" value="NZ_CP014692.1"/>
</dbReference>
<evidence type="ECO:0000313" key="4">
    <source>
        <dbReference type="Proteomes" id="UP000188937"/>
    </source>
</evidence>
<feature type="domain" description="Glycosyl transferase family 1" evidence="2">
    <location>
        <begin position="280"/>
        <end position="430"/>
    </location>
</feature>
<evidence type="ECO:0000256" key="1">
    <source>
        <dbReference type="ARBA" id="ARBA00022679"/>
    </source>
</evidence>
<dbReference type="Proteomes" id="UP000188937">
    <property type="component" value="Chromosome"/>
</dbReference>
<dbReference type="KEGG" id="aace:A0U92_15915"/>
<dbReference type="AlphaFoldDB" id="A0A1U9KJN4"/>
<dbReference type="Pfam" id="PF00534">
    <property type="entry name" value="Glycos_transf_1"/>
    <property type="match status" value="1"/>
</dbReference>
<dbReference type="GO" id="GO:0016757">
    <property type="term" value="F:glycosyltransferase activity"/>
    <property type="evidence" value="ECO:0007669"/>
    <property type="project" value="InterPro"/>
</dbReference>